<dbReference type="OrthoDB" id="272812at2"/>
<evidence type="ECO:0000313" key="2">
    <source>
        <dbReference type="EMBL" id="BBM85533.1"/>
    </source>
</evidence>
<dbReference type="KEGG" id="uam:UABAM_03902"/>
<dbReference type="RefSeq" id="WP_151969631.1">
    <property type="nucleotide sequence ID" value="NZ_AP019860.1"/>
</dbReference>
<keyword evidence="2" id="KW-0449">Lipoprotein</keyword>
<dbReference type="PROSITE" id="PS51257">
    <property type="entry name" value="PROKAR_LIPOPROTEIN"/>
    <property type="match status" value="1"/>
</dbReference>
<organism evidence="2 3">
    <name type="scientific">Uabimicrobium amorphum</name>
    <dbReference type="NCBI Taxonomy" id="2596890"/>
    <lineage>
        <taxon>Bacteria</taxon>
        <taxon>Pseudomonadati</taxon>
        <taxon>Planctomycetota</taxon>
        <taxon>Candidatus Uabimicrobiia</taxon>
        <taxon>Candidatus Uabimicrobiales</taxon>
        <taxon>Candidatus Uabimicrobiaceae</taxon>
        <taxon>Candidatus Uabimicrobium</taxon>
    </lineage>
</organism>
<dbReference type="InterPro" id="IPR013229">
    <property type="entry name" value="PEGA"/>
</dbReference>
<dbReference type="Pfam" id="PF08308">
    <property type="entry name" value="PEGA"/>
    <property type="match status" value="1"/>
</dbReference>
<proteinExistence type="predicted"/>
<feature type="domain" description="PEGA" evidence="1">
    <location>
        <begin position="24"/>
        <end position="67"/>
    </location>
</feature>
<name>A0A5S9F4W5_UABAM</name>
<reference evidence="2 3" key="1">
    <citation type="submission" date="2019-08" db="EMBL/GenBank/DDBJ databases">
        <title>Complete genome sequence of Candidatus Uab amorphum.</title>
        <authorList>
            <person name="Shiratori T."/>
            <person name="Suzuki S."/>
            <person name="Kakizawa Y."/>
            <person name="Ishida K."/>
        </authorList>
    </citation>
    <scope>NUCLEOTIDE SEQUENCE [LARGE SCALE GENOMIC DNA]</scope>
    <source>
        <strain evidence="2 3">SRT547</strain>
    </source>
</reference>
<gene>
    <name evidence="2" type="ORF">UABAM_03902</name>
</gene>
<evidence type="ECO:0000313" key="3">
    <source>
        <dbReference type="Proteomes" id="UP000326354"/>
    </source>
</evidence>
<dbReference type="Proteomes" id="UP000326354">
    <property type="component" value="Chromosome"/>
</dbReference>
<evidence type="ECO:0000259" key="1">
    <source>
        <dbReference type="Pfam" id="PF08308"/>
    </source>
</evidence>
<dbReference type="AlphaFoldDB" id="A0A5S9F4W5"/>
<keyword evidence="3" id="KW-1185">Reference proteome</keyword>
<sequence length="131" mass="15248">MPKTIPLIVFITIFMTSCCVKRYISVKSDPPNAIVFLDGKKHGKTPTKIPFDFYGTREITLIKKGYHIATHLENIPTPLYQRFPIDLFVEFLVPVPVIDQHDFFYTLKPYTPANTQQKQLLLERAQQHEKQ</sequence>
<protein>
    <submittedName>
        <fullName evidence="2">Lipoprotein</fullName>
    </submittedName>
</protein>
<dbReference type="EMBL" id="AP019860">
    <property type="protein sequence ID" value="BBM85533.1"/>
    <property type="molecule type" value="Genomic_DNA"/>
</dbReference>
<accession>A0A5S9F4W5</accession>